<reference evidence="1" key="1">
    <citation type="journal article" date="2023" name="Science">
        <title>Elucidation of the pathway for biosynthesis of saponin adjuvants from the soapbark tree.</title>
        <authorList>
            <person name="Reed J."/>
            <person name="Orme A."/>
            <person name="El-Demerdash A."/>
            <person name="Owen C."/>
            <person name="Martin L.B.B."/>
            <person name="Misra R.C."/>
            <person name="Kikuchi S."/>
            <person name="Rejzek M."/>
            <person name="Martin A.C."/>
            <person name="Harkess A."/>
            <person name="Leebens-Mack J."/>
            <person name="Louveau T."/>
            <person name="Stephenson M.J."/>
            <person name="Osbourn A."/>
        </authorList>
    </citation>
    <scope>NUCLEOTIDE SEQUENCE</scope>
    <source>
        <strain evidence="1">S10</strain>
    </source>
</reference>
<dbReference type="KEGG" id="qsa:O6P43_017146"/>
<dbReference type="AlphaFoldDB" id="A0AAD7PP78"/>
<comment type="caution">
    <text evidence="1">The sequence shown here is derived from an EMBL/GenBank/DDBJ whole genome shotgun (WGS) entry which is preliminary data.</text>
</comment>
<evidence type="ECO:0000313" key="2">
    <source>
        <dbReference type="Proteomes" id="UP001163823"/>
    </source>
</evidence>
<organism evidence="1 2">
    <name type="scientific">Quillaja saponaria</name>
    <name type="common">Soap bark tree</name>
    <dbReference type="NCBI Taxonomy" id="32244"/>
    <lineage>
        <taxon>Eukaryota</taxon>
        <taxon>Viridiplantae</taxon>
        <taxon>Streptophyta</taxon>
        <taxon>Embryophyta</taxon>
        <taxon>Tracheophyta</taxon>
        <taxon>Spermatophyta</taxon>
        <taxon>Magnoliopsida</taxon>
        <taxon>eudicotyledons</taxon>
        <taxon>Gunneridae</taxon>
        <taxon>Pentapetalae</taxon>
        <taxon>rosids</taxon>
        <taxon>fabids</taxon>
        <taxon>Fabales</taxon>
        <taxon>Quillajaceae</taxon>
        <taxon>Quillaja</taxon>
    </lineage>
</organism>
<sequence>MKAAGEMVPAAVGVERVDEPSPISALHRYALFFLVSLGKIPGFLLFKPNSSSISPPYVLVIRVGELKSGLGNNSCGS</sequence>
<gene>
    <name evidence="1" type="ORF">O6P43_017146</name>
</gene>
<name>A0AAD7PP78_QUISA</name>
<keyword evidence="2" id="KW-1185">Reference proteome</keyword>
<evidence type="ECO:0000313" key="1">
    <source>
        <dbReference type="EMBL" id="KAJ7961845.1"/>
    </source>
</evidence>
<proteinExistence type="predicted"/>
<dbReference type="Proteomes" id="UP001163823">
    <property type="component" value="Chromosome 7"/>
</dbReference>
<accession>A0AAD7PP78</accession>
<dbReference type="EMBL" id="JARAOO010000007">
    <property type="protein sequence ID" value="KAJ7961845.1"/>
    <property type="molecule type" value="Genomic_DNA"/>
</dbReference>
<protein>
    <submittedName>
        <fullName evidence="1">Uncharacterized protein</fullName>
    </submittedName>
</protein>